<evidence type="ECO:0000313" key="1">
    <source>
        <dbReference type="EMBL" id="QHT98479.1"/>
    </source>
</evidence>
<evidence type="ECO:0008006" key="2">
    <source>
        <dbReference type="Google" id="ProtNLM"/>
    </source>
</evidence>
<organism evidence="1">
    <name type="scientific">viral metagenome</name>
    <dbReference type="NCBI Taxonomy" id="1070528"/>
    <lineage>
        <taxon>unclassified sequences</taxon>
        <taxon>metagenomes</taxon>
        <taxon>organismal metagenomes</taxon>
    </lineage>
</organism>
<sequence>MPVKYDDRRKTFNTTGNFCSWSCMKTYALDKYGCGKGSMITSNMVMMRRRMYEKQALDRVVPAPWRYKLKVFGGDMTIEEFRSNQTVDKNDPKPVNAKIVVDNVIPFVSNTRKMDEIKNSTSNNNSLKLKRTKPLKRNHNNLESALGLIITPKS</sequence>
<proteinExistence type="predicted"/>
<reference evidence="1" key="1">
    <citation type="journal article" date="2020" name="Nature">
        <title>Giant virus diversity and host interactions through global metagenomics.</title>
        <authorList>
            <person name="Schulz F."/>
            <person name="Roux S."/>
            <person name="Paez-Espino D."/>
            <person name="Jungbluth S."/>
            <person name="Walsh D.A."/>
            <person name="Denef V.J."/>
            <person name="McMahon K.D."/>
            <person name="Konstantinidis K.T."/>
            <person name="Eloe-Fadrosh E.A."/>
            <person name="Kyrpides N.C."/>
            <person name="Woyke T."/>
        </authorList>
    </citation>
    <scope>NUCLEOTIDE SEQUENCE</scope>
    <source>
        <strain evidence="1">GVMAG-M-3300025652-16</strain>
    </source>
</reference>
<dbReference type="EMBL" id="MN740292">
    <property type="protein sequence ID" value="QHT98479.1"/>
    <property type="molecule type" value="Genomic_DNA"/>
</dbReference>
<protein>
    <recommendedName>
        <fullName evidence="2">MYM-type domain-containing protein</fullName>
    </recommendedName>
</protein>
<accession>A0A6C0J0U9</accession>
<dbReference type="AlphaFoldDB" id="A0A6C0J0U9"/>
<name>A0A6C0J0U9_9ZZZZ</name>